<sequence>MKRQNDSFVLHPGIPELLEKQFGGFLGLIDRHESDWLAVPRGQAVLNRELRLLRHGAFPFEY</sequence>
<dbReference type="STRING" id="225937.HP15_137"/>
<reference evidence="1 2" key="1">
    <citation type="journal article" date="2010" name="Stand. Genomic Sci.">
        <title>Complete genome sequence of Marinobacter adhaerens type strain (HP15), a diatom-interacting marine microorganism.</title>
        <authorList>
            <person name="Gardes A."/>
            <person name="Kaeppel E."/>
            <person name="Shehzad A."/>
            <person name="Seebah S."/>
            <person name="Teeling H."/>
            <person name="Yarza P."/>
            <person name="Glockner F.O."/>
            <person name="Grossart H.P."/>
            <person name="Ullrich M.S."/>
        </authorList>
    </citation>
    <scope>NUCLEOTIDE SEQUENCE [LARGE SCALE GENOMIC DNA]</scope>
    <source>
        <strain evidence="2">DSM 23420 / HP15</strain>
    </source>
</reference>
<proteinExistence type="predicted"/>
<name>E4PJ82_MARAH</name>
<dbReference type="AlphaFoldDB" id="E4PJ82"/>
<accession>E4PJ82</accession>
<dbReference type="KEGG" id="mad:HP15_137"/>
<dbReference type="HOGENOM" id="CLU_2898929_0_0_6"/>
<protein>
    <submittedName>
        <fullName evidence="1">Uncharacterized protein</fullName>
    </submittedName>
</protein>
<gene>
    <name evidence="1" type="ordered locus">HP15_137</name>
</gene>
<dbReference type="Proteomes" id="UP000007077">
    <property type="component" value="Chromosome"/>
</dbReference>
<evidence type="ECO:0000313" key="1">
    <source>
        <dbReference type="EMBL" id="ADP95901.1"/>
    </source>
</evidence>
<reference evidence="2" key="2">
    <citation type="submission" date="2010-02" db="EMBL/GenBank/DDBJ databases">
        <title>Complete genome sequence of Marinobacter adhaerens type strain (HP15).</title>
        <authorList>
            <person name="Gaerdes A.A.M."/>
            <person name="Kaeppel E."/>
            <person name="Shezad A."/>
            <person name="Seebah S."/>
            <person name="Teeling H."/>
            <person name="Yarza P."/>
            <person name="Gloeckner F.O."/>
            <person name="Ullrich M.S."/>
        </authorList>
    </citation>
    <scope>NUCLEOTIDE SEQUENCE [LARGE SCALE GENOMIC DNA]</scope>
    <source>
        <strain evidence="2">DSM 23420 / HP15</strain>
    </source>
</reference>
<evidence type="ECO:0000313" key="2">
    <source>
        <dbReference type="Proteomes" id="UP000007077"/>
    </source>
</evidence>
<organism evidence="1 2">
    <name type="scientific">Marinobacter adhaerens (strain DSM 23420 / HP15)</name>
    <dbReference type="NCBI Taxonomy" id="225937"/>
    <lineage>
        <taxon>Bacteria</taxon>
        <taxon>Pseudomonadati</taxon>
        <taxon>Pseudomonadota</taxon>
        <taxon>Gammaproteobacteria</taxon>
        <taxon>Pseudomonadales</taxon>
        <taxon>Marinobacteraceae</taxon>
        <taxon>Marinobacter</taxon>
    </lineage>
</organism>
<dbReference type="EMBL" id="CP001978">
    <property type="protein sequence ID" value="ADP95901.1"/>
    <property type="molecule type" value="Genomic_DNA"/>
</dbReference>